<dbReference type="AlphaFoldDB" id="A0A484ARA1"/>
<evidence type="ECO:0000256" key="1">
    <source>
        <dbReference type="SAM" id="MobiDB-lite"/>
    </source>
</evidence>
<proteinExistence type="predicted"/>
<dbReference type="Proteomes" id="UP000295192">
    <property type="component" value="Unassembled WGS sequence"/>
</dbReference>
<evidence type="ECO:0000313" key="3">
    <source>
        <dbReference type="Proteomes" id="UP000295192"/>
    </source>
</evidence>
<sequence length="49" mass="4855">FAEAKGLDAVNERMPPRRDATPSPAEEGQKSLSAAAAAAANASANSISG</sequence>
<reference evidence="2 3" key="1">
    <citation type="journal article" date="2019" name="J. Hered.">
        <title>An Improved Genome Assembly for Drosophila navojoa, the Basal Species in the mojavensis Cluster.</title>
        <authorList>
            <person name="Vanderlinde T."/>
            <person name="Dupim E.G."/>
            <person name="Nazario-Yepiz N.O."/>
            <person name="Carvalho A.B."/>
        </authorList>
    </citation>
    <scope>NUCLEOTIDE SEQUENCE [LARGE SCALE GENOMIC DNA]</scope>
    <source>
        <strain evidence="2">Navoj_Jal97</strain>
        <tissue evidence="2">Whole organism</tissue>
    </source>
</reference>
<organism evidence="2 3">
    <name type="scientific">Drosophila navojoa</name>
    <name type="common">Fruit fly</name>
    <dbReference type="NCBI Taxonomy" id="7232"/>
    <lineage>
        <taxon>Eukaryota</taxon>
        <taxon>Metazoa</taxon>
        <taxon>Ecdysozoa</taxon>
        <taxon>Arthropoda</taxon>
        <taxon>Hexapoda</taxon>
        <taxon>Insecta</taxon>
        <taxon>Pterygota</taxon>
        <taxon>Neoptera</taxon>
        <taxon>Endopterygota</taxon>
        <taxon>Diptera</taxon>
        <taxon>Brachycera</taxon>
        <taxon>Muscomorpha</taxon>
        <taxon>Ephydroidea</taxon>
        <taxon>Drosophilidae</taxon>
        <taxon>Drosophila</taxon>
    </lineage>
</organism>
<keyword evidence="3" id="KW-1185">Reference proteome</keyword>
<feature type="non-terminal residue" evidence="2">
    <location>
        <position position="1"/>
    </location>
</feature>
<dbReference type="EMBL" id="LSRL02003886">
    <property type="protein sequence ID" value="TDG38400.1"/>
    <property type="molecule type" value="Genomic_DNA"/>
</dbReference>
<protein>
    <submittedName>
        <fullName evidence="2">Uncharacterized protein</fullName>
    </submittedName>
</protein>
<feature type="compositionally biased region" description="Basic and acidic residues" evidence="1">
    <location>
        <begin position="10"/>
        <end position="20"/>
    </location>
</feature>
<accession>A0A484ARA1</accession>
<dbReference type="STRING" id="7232.A0A484ARA1"/>
<feature type="region of interest" description="Disordered" evidence="1">
    <location>
        <begin position="1"/>
        <end position="49"/>
    </location>
</feature>
<gene>
    <name evidence="2" type="ORF">AWZ03_015178</name>
</gene>
<name>A0A484ARA1_DRONA</name>
<evidence type="ECO:0000313" key="2">
    <source>
        <dbReference type="EMBL" id="TDG38400.1"/>
    </source>
</evidence>
<comment type="caution">
    <text evidence="2">The sequence shown here is derived from an EMBL/GenBank/DDBJ whole genome shotgun (WGS) entry which is preliminary data.</text>
</comment>
<feature type="compositionally biased region" description="Low complexity" evidence="1">
    <location>
        <begin position="33"/>
        <end position="49"/>
    </location>
</feature>